<dbReference type="PANTHER" id="PTHR12338">
    <property type="entry name" value="AUTOTRANSPORTER"/>
    <property type="match status" value="1"/>
</dbReference>
<evidence type="ECO:0000313" key="6">
    <source>
        <dbReference type="EMBL" id="AAQ10746.1"/>
    </source>
</evidence>
<evidence type="ECO:0000256" key="4">
    <source>
        <dbReference type="SAM" id="SignalP"/>
    </source>
</evidence>
<dbReference type="EMBL" id="AF536755">
    <property type="protein sequence ID" value="AAQ10746.1"/>
    <property type="molecule type" value="Genomic_DNA"/>
</dbReference>
<dbReference type="SMART" id="SM00912">
    <property type="entry name" value="Haemagg_act"/>
    <property type="match status" value="1"/>
</dbReference>
<dbReference type="InterPro" id="IPR012334">
    <property type="entry name" value="Pectin_lyas_fold"/>
</dbReference>
<feature type="signal peptide" evidence="4">
    <location>
        <begin position="1"/>
        <end position="21"/>
    </location>
</feature>
<reference evidence="6" key="1">
    <citation type="submission" date="2002-08" db="EMBL/GenBank/DDBJ databases">
        <title>Role of the Hxu operon in the acquisition of heme from heme-albumin complexes by Haemophilus influenzae.</title>
        <authorList>
            <person name="Morton D.J."/>
            <person name="Madore L.C."/>
            <person name="Stull T.L."/>
        </authorList>
    </citation>
    <scope>NUCLEOTIDE SEQUENCE</scope>
    <source>
        <strain evidence="6">HI689</strain>
    </source>
</reference>
<feature type="chain" id="PRO_5004283520" evidence="4">
    <location>
        <begin position="22"/>
        <end position="928"/>
    </location>
</feature>
<dbReference type="SUPFAM" id="SSF51126">
    <property type="entry name" value="Pectin lyase-like"/>
    <property type="match status" value="1"/>
</dbReference>
<evidence type="ECO:0000256" key="3">
    <source>
        <dbReference type="ARBA" id="ARBA00022729"/>
    </source>
</evidence>
<comment type="subcellular location">
    <subcellularLocation>
        <location evidence="1">Secreted</location>
    </subcellularLocation>
</comment>
<keyword evidence="2" id="KW-0964">Secreted</keyword>
<dbReference type="InterPro" id="IPR008638">
    <property type="entry name" value="FhaB/CdiA-like_TPS"/>
</dbReference>
<dbReference type="Pfam" id="PF05860">
    <property type="entry name" value="TPS"/>
    <property type="match status" value="1"/>
</dbReference>
<dbReference type="AlphaFoldDB" id="Q71BF4"/>
<organism evidence="6">
    <name type="scientific">Haemophilus influenzae</name>
    <dbReference type="NCBI Taxonomy" id="727"/>
    <lineage>
        <taxon>Bacteria</taxon>
        <taxon>Pseudomonadati</taxon>
        <taxon>Pseudomonadota</taxon>
        <taxon>Gammaproteobacteria</taxon>
        <taxon>Pasteurellales</taxon>
        <taxon>Pasteurellaceae</taxon>
        <taxon>Haemophilus</taxon>
    </lineage>
</organism>
<evidence type="ECO:0000256" key="2">
    <source>
        <dbReference type="ARBA" id="ARBA00022525"/>
    </source>
</evidence>
<evidence type="ECO:0000256" key="1">
    <source>
        <dbReference type="ARBA" id="ARBA00004613"/>
    </source>
</evidence>
<feature type="domain" description="Filamentous haemagglutinin FhaB/tRNA nuclease CdiA-like TPS" evidence="5">
    <location>
        <begin position="23"/>
        <end position="136"/>
    </location>
</feature>
<gene>
    <name evidence="6" type="primary">hxuA</name>
</gene>
<sequence>MYKLNVISLIILTTCSGAAYASTPDFPQHHKTVFGTVTIEKTTADKMTIKQGSDKAQIDWKSFDIGQKKEVKFEQPNEHAVAYNRVIGGNASQIQGKLTANGKVYLANPNGVIITQGAEINVAGLLATTKDLERISENSNSYQFTRRTKDRQVLKEGLVLKDGQVVKEGQVINEGNITAQDFVVLNGDEVINKGNINVEKNSTINGKVYLSSGYNFTFTLPDSGISVALEDNTVQGIVKNEGSIKAGEITLSAKGRKQALDSLVMNNGVLEATKVSNKNGKVVLSADNVELNNESNIKGEIVTFGADVTSNKELRDNIKITSKTGSKVTSPKINFTGKSVNINGNFGREDSTTHYKDEFKKLNTEVNIDVPDNENIRIADIEDNTGTGTTGTGTSSFIQTGALSSLLANNGKVNLKGNNVNISGRIHIDSFRGSDSLLKLTNKGHIDINNADIHSKGRLFFITSLQNEEDFKSNITITDSKINLGNGAMGLGRSVDEKDYDNRWQKTEGSQRKKFDVKMSNVEFNQVDDVILAGGFEKVNLDKIVATGQTNFYIDGGVSRNGRKYEYGVLDLDKRTQLSELNQGRRRWGYYYDLELDMNRAYLYRFDLFATKNTGRSTIKDTEINISNSNINLKNGFVHLLAEKIKLDNSKIDITFDKDNSQDTLAQTNRLGMNGKVSMINSHIKIVGDEKEGISPTGTYATMFLIGELIGEKSSIFVKSHQGYTFKTDGNTKIAGKYSKEDLKITAINTGGRAAEEVLINGALGSADNDANIANMAFTIGDSANTKTTIENADITALAPNGGTAYLSSKDVEIEVKPNSNFTFFELPREKNLNQTKINGASTKLSERGFARLYDKINGVRASNLSAEQLNVTDASEKIINTKLVSSLDVEKLVSVAVCDAGNGCEEQQFGDKGNNTKVSVGELEAEQ</sequence>
<dbReference type="InterPro" id="IPR050909">
    <property type="entry name" value="Bact_Autotransporter_VF"/>
</dbReference>
<keyword evidence="3 4" id="KW-0732">Signal</keyword>
<dbReference type="PANTHER" id="PTHR12338:SF8">
    <property type="entry name" value="HEME_HEMOPEXIN-BINDING PROTEIN"/>
    <property type="match status" value="1"/>
</dbReference>
<proteinExistence type="predicted"/>
<protein>
    <submittedName>
        <fullName evidence="6">Heme-hemopexin utilization protein A</fullName>
    </submittedName>
</protein>
<dbReference type="InterPro" id="IPR011050">
    <property type="entry name" value="Pectin_lyase_fold/virulence"/>
</dbReference>
<name>Q71BF4_HAEIF</name>
<evidence type="ECO:0000259" key="5">
    <source>
        <dbReference type="SMART" id="SM00912"/>
    </source>
</evidence>
<dbReference type="NCBIfam" id="TIGR01901">
    <property type="entry name" value="adhes_NPXG"/>
    <property type="match status" value="1"/>
</dbReference>
<dbReference type="GO" id="GO:0005576">
    <property type="term" value="C:extracellular region"/>
    <property type="evidence" value="ECO:0007669"/>
    <property type="project" value="UniProtKB-SubCell"/>
</dbReference>
<dbReference type="Gene3D" id="2.160.20.10">
    <property type="entry name" value="Single-stranded right-handed beta-helix, Pectin lyase-like"/>
    <property type="match status" value="1"/>
</dbReference>
<accession>Q71BF4</accession>